<dbReference type="EMBL" id="VXIS01000100">
    <property type="protein sequence ID" value="KAA8905374.1"/>
    <property type="molecule type" value="Genomic_DNA"/>
</dbReference>
<comment type="caution">
    <text evidence="6">The sequence shown here is derived from an EMBL/GenBank/DDBJ whole genome shotgun (WGS) entry which is preliminary data.</text>
</comment>
<evidence type="ECO:0000256" key="3">
    <source>
        <dbReference type="ARBA" id="ARBA00023128"/>
    </source>
</evidence>
<dbReference type="Pfam" id="PF05047">
    <property type="entry name" value="L51_S25_CI-B8"/>
    <property type="match status" value="1"/>
</dbReference>
<keyword evidence="7" id="KW-1185">Reference proteome</keyword>
<protein>
    <recommendedName>
        <fullName evidence="5">Ribosomal protein/NADH dehydrogenase domain-containing protein</fullName>
    </recommendedName>
</protein>
<dbReference type="InterPro" id="IPR036249">
    <property type="entry name" value="Thioredoxin-like_sf"/>
</dbReference>
<keyword evidence="3" id="KW-0496">Mitochondrion</keyword>
<dbReference type="GO" id="GO:0005840">
    <property type="term" value="C:ribosome"/>
    <property type="evidence" value="ECO:0007669"/>
    <property type="project" value="UniProtKB-KW"/>
</dbReference>
<evidence type="ECO:0000256" key="1">
    <source>
        <dbReference type="ARBA" id="ARBA00004173"/>
    </source>
</evidence>
<keyword evidence="2" id="KW-0689">Ribosomal protein</keyword>
<dbReference type="SUPFAM" id="SSF52833">
    <property type="entry name" value="Thioredoxin-like"/>
    <property type="match status" value="1"/>
</dbReference>
<dbReference type="InterPro" id="IPR040049">
    <property type="entry name" value="Ribosomal_mS25/mL61"/>
</dbReference>
<dbReference type="InParanoid" id="A0A5J5EW57"/>
<gene>
    <name evidence="6" type="ORF">FN846DRAFT_951117</name>
</gene>
<evidence type="ECO:0000256" key="4">
    <source>
        <dbReference type="ARBA" id="ARBA00023274"/>
    </source>
</evidence>
<dbReference type="InterPro" id="IPR007741">
    <property type="entry name" value="Ribosomal_mL43/mS25/NADH_DH"/>
</dbReference>
<dbReference type="GO" id="GO:0003735">
    <property type="term" value="F:structural constituent of ribosome"/>
    <property type="evidence" value="ECO:0007669"/>
    <property type="project" value="InterPro"/>
</dbReference>
<accession>A0A5J5EW57</accession>
<dbReference type="OrthoDB" id="1696305at2759"/>
<keyword evidence="4" id="KW-0687">Ribonucleoprotein</keyword>
<dbReference type="Gene3D" id="3.40.30.10">
    <property type="entry name" value="Glutaredoxin"/>
    <property type="match status" value="1"/>
</dbReference>
<feature type="domain" description="Ribosomal protein/NADH dehydrogenase" evidence="5">
    <location>
        <begin position="41"/>
        <end position="116"/>
    </location>
</feature>
<evidence type="ECO:0000313" key="7">
    <source>
        <dbReference type="Proteomes" id="UP000326924"/>
    </source>
</evidence>
<dbReference type="GO" id="GO:0005739">
    <property type="term" value="C:mitochondrion"/>
    <property type="evidence" value="ECO:0007669"/>
    <property type="project" value="UniProtKB-SubCell"/>
</dbReference>
<organism evidence="6 7">
    <name type="scientific">Sphaerosporella brunnea</name>
    <dbReference type="NCBI Taxonomy" id="1250544"/>
    <lineage>
        <taxon>Eukaryota</taxon>
        <taxon>Fungi</taxon>
        <taxon>Dikarya</taxon>
        <taxon>Ascomycota</taxon>
        <taxon>Pezizomycotina</taxon>
        <taxon>Pezizomycetes</taxon>
        <taxon>Pezizales</taxon>
        <taxon>Pyronemataceae</taxon>
        <taxon>Sphaerosporella</taxon>
    </lineage>
</organism>
<dbReference type="AlphaFoldDB" id="A0A5J5EW57"/>
<evidence type="ECO:0000313" key="6">
    <source>
        <dbReference type="EMBL" id="KAA8905374.1"/>
    </source>
</evidence>
<dbReference type="SMART" id="SM00916">
    <property type="entry name" value="L51_S25_CI-B8"/>
    <property type="match status" value="1"/>
</dbReference>
<name>A0A5J5EW57_9PEZI</name>
<dbReference type="Proteomes" id="UP000326924">
    <property type="component" value="Unassembled WGS sequence"/>
</dbReference>
<dbReference type="FunCoup" id="A0A5J5EW57">
    <property type="interactions" value="92"/>
</dbReference>
<evidence type="ECO:0000256" key="2">
    <source>
        <dbReference type="ARBA" id="ARBA00022980"/>
    </source>
</evidence>
<proteinExistence type="predicted"/>
<dbReference type="GO" id="GO:1990904">
    <property type="term" value="C:ribonucleoprotein complex"/>
    <property type="evidence" value="ECO:0007669"/>
    <property type="project" value="UniProtKB-KW"/>
</dbReference>
<evidence type="ECO:0000259" key="5">
    <source>
        <dbReference type="SMART" id="SM00916"/>
    </source>
</evidence>
<reference evidence="6 7" key="1">
    <citation type="submission" date="2019-09" db="EMBL/GenBank/DDBJ databases">
        <title>Draft genome of the ectomycorrhizal ascomycete Sphaerosporella brunnea.</title>
        <authorList>
            <consortium name="DOE Joint Genome Institute"/>
            <person name="Benucci G.M."/>
            <person name="Marozzi G."/>
            <person name="Antonielli L."/>
            <person name="Sanchez S."/>
            <person name="Marco P."/>
            <person name="Wang X."/>
            <person name="Falini L.B."/>
            <person name="Barry K."/>
            <person name="Haridas S."/>
            <person name="Lipzen A."/>
            <person name="Labutti K."/>
            <person name="Grigoriev I.V."/>
            <person name="Murat C."/>
            <person name="Martin F."/>
            <person name="Albertini E."/>
            <person name="Donnini D."/>
            <person name="Bonito G."/>
        </authorList>
    </citation>
    <scope>NUCLEOTIDE SEQUENCE [LARGE SCALE GENOMIC DNA]</scope>
    <source>
        <strain evidence="6 7">Sb_GMNB300</strain>
    </source>
</reference>
<comment type="subcellular location">
    <subcellularLocation>
        <location evidence="1">Mitochondrion</location>
    </subcellularLocation>
</comment>
<dbReference type="PANTHER" id="PTHR13274:SF2">
    <property type="entry name" value="SMALL RIBOSOMAL SUBUNIT PROTEIN MS25"/>
    <property type="match status" value="1"/>
</dbReference>
<sequence>MVGAVPRMRALRGRLALVRNGLGAAVMPPEVKRLALTYSAKFNDGHMGPRKFWRVFLPRLKYHNPDVQMDVTRRSTIGGPATLEIEFASDKKAVIDCQHKHENEIVKALIDLTRAKQIPINERDSVLANEHLLEEARLFRAKAAKMAKRAAKKEEERIASGVVSTA</sequence>
<dbReference type="PANTHER" id="PTHR13274">
    <property type="entry name" value="MITOCHONDRIAL RIBOSOMAL PROTEIN S25"/>
    <property type="match status" value="1"/>
</dbReference>